<comment type="caution">
    <text evidence="1">The sequence shown here is derived from an EMBL/GenBank/DDBJ whole genome shotgun (WGS) entry which is preliminary data.</text>
</comment>
<organism evidence="1 2">
    <name type="scientific">Vreelandella aquamarina</name>
    <dbReference type="NCBI Taxonomy" id="77097"/>
    <lineage>
        <taxon>Bacteria</taxon>
        <taxon>Pseudomonadati</taxon>
        <taxon>Pseudomonadota</taxon>
        <taxon>Gammaproteobacteria</taxon>
        <taxon>Oceanospirillales</taxon>
        <taxon>Halomonadaceae</taxon>
        <taxon>Vreelandella</taxon>
    </lineage>
</organism>
<sequence>MSDKTNAQLLAEATKALNDVKGQLDKKAEDALQEAKNSGQLSAETKEAVDRLLTTQNGLQESVNTLKAALGELEQEYARMPTHNAQRTAQTAGSLVAESDLLKAFAHSVEGGKRVNVSIPRAALTSADVAEGVVEPQRLPGIDQLPKQRLFIRDLIAGGRTTSPAIFWVQQTGFTNNAAVVGENPAGGKPYSGIQFGSKITPVQTVAHMFKASKQILDDFAQLQSMIDAELRYGLKYVEENEILFGDGTGNHLEGIVPQASTFNPAFEVEGQTGIDDLRLAMLQAQLARFPASGHVLHFIDWARIELAKDTLGRYILANPSALTGPTLWGLPVVSTEANGFQGKFLTGAFQAGAQIFDREDANVVISTENADDFEKNMISIRCEERLALAVKRPEAFVWGDFTPPATPPAGE</sequence>
<name>A0ACC5VZ34_9GAMM</name>
<gene>
    <name evidence="1" type="ORF">HW452_16640</name>
</gene>
<reference evidence="1" key="1">
    <citation type="submission" date="2020-06" db="EMBL/GenBank/DDBJ databases">
        <title>Whole Genome Sequence of Halomonas aquamarina MB598.</title>
        <authorList>
            <person name="Pervaiz M."/>
            <person name="Fariq A."/>
            <person name="Yasmin A."/>
            <person name="Welch M."/>
        </authorList>
    </citation>
    <scope>NUCLEOTIDE SEQUENCE</scope>
    <source>
        <strain evidence="1">MB598</strain>
    </source>
</reference>
<protein>
    <submittedName>
        <fullName evidence="1">Phage major capsid protein</fullName>
    </submittedName>
</protein>
<evidence type="ECO:0000313" key="2">
    <source>
        <dbReference type="Proteomes" id="UP001319846"/>
    </source>
</evidence>
<dbReference type="EMBL" id="JABYQT010000017">
    <property type="protein sequence ID" value="MBZ5489149.1"/>
    <property type="molecule type" value="Genomic_DNA"/>
</dbReference>
<keyword evidence="2" id="KW-1185">Reference proteome</keyword>
<evidence type="ECO:0000313" key="1">
    <source>
        <dbReference type="EMBL" id="MBZ5489149.1"/>
    </source>
</evidence>
<proteinExistence type="predicted"/>
<accession>A0ACC5VZ34</accession>
<dbReference type="Proteomes" id="UP001319846">
    <property type="component" value="Unassembled WGS sequence"/>
</dbReference>